<dbReference type="Proteomes" id="UP000537989">
    <property type="component" value="Unassembled WGS sequence"/>
</dbReference>
<name>A0AAN6C3Q8_FUSAU</name>
<sequence>MSDPKSPEDQAKGVLAAMINASETVRGAIASSILVASNQVLTVSLPGTVIDWNYKDYYYNVSKHIKPPLDVQIKEARLVDGMIPLSKYTAGKTGKSVAQSYLAALDLLVPAEASVSGVISNETGDITDPRLKTIRERYK</sequence>
<accession>A0AAN6C3Q8</accession>
<organism evidence="1 2">
    <name type="scientific">Fusarium austroamericanum</name>
    <dbReference type="NCBI Taxonomy" id="282268"/>
    <lineage>
        <taxon>Eukaryota</taxon>
        <taxon>Fungi</taxon>
        <taxon>Dikarya</taxon>
        <taxon>Ascomycota</taxon>
        <taxon>Pezizomycotina</taxon>
        <taxon>Sordariomycetes</taxon>
        <taxon>Hypocreomycetidae</taxon>
        <taxon>Hypocreales</taxon>
        <taxon>Nectriaceae</taxon>
        <taxon>Fusarium</taxon>
    </lineage>
</organism>
<keyword evidence="2" id="KW-1185">Reference proteome</keyword>
<dbReference type="AlphaFoldDB" id="A0AAN6C3Q8"/>
<gene>
    <name evidence="1" type="ORF">FAUST_4030</name>
</gene>
<evidence type="ECO:0000313" key="1">
    <source>
        <dbReference type="EMBL" id="KAF5241151.1"/>
    </source>
</evidence>
<comment type="caution">
    <text evidence="1">The sequence shown here is derived from an EMBL/GenBank/DDBJ whole genome shotgun (WGS) entry which is preliminary data.</text>
</comment>
<proteinExistence type="predicted"/>
<dbReference type="EMBL" id="JAAMOD010000099">
    <property type="protein sequence ID" value="KAF5241151.1"/>
    <property type="molecule type" value="Genomic_DNA"/>
</dbReference>
<protein>
    <submittedName>
        <fullName evidence="1">Uncharacterized protein</fullName>
    </submittedName>
</protein>
<reference evidence="1 2" key="1">
    <citation type="submission" date="2020-02" db="EMBL/GenBank/DDBJ databases">
        <title>Identification and distribution of gene clusters putatively required for synthesis of sphingolipid metabolism inhibitors in phylogenetically diverse species of the filamentous fungus Fusarium.</title>
        <authorList>
            <person name="Kim H.-S."/>
            <person name="Busman M."/>
            <person name="Brown D.W."/>
            <person name="Divon H."/>
            <person name="Uhlig S."/>
            <person name="Proctor R.H."/>
        </authorList>
    </citation>
    <scope>NUCLEOTIDE SEQUENCE [LARGE SCALE GENOMIC DNA]</scope>
    <source>
        <strain evidence="1 2">NRRL 2903</strain>
    </source>
</reference>
<evidence type="ECO:0000313" key="2">
    <source>
        <dbReference type="Proteomes" id="UP000537989"/>
    </source>
</evidence>